<dbReference type="EMBL" id="JBHTOC010000008">
    <property type="protein sequence ID" value="MFD1429844.1"/>
    <property type="molecule type" value="Genomic_DNA"/>
</dbReference>
<dbReference type="Proteomes" id="UP001597196">
    <property type="component" value="Unassembled WGS sequence"/>
</dbReference>
<sequence>MRKNQWLLIGALAPLAAGVIAESARRYYWHHLLPNRLFKEMKQDVATTHTVTGGWIEMAPVDHADGTIWQAAYQGGVTTEDGAVINFTVSATGQRLDQ</sequence>
<comment type="caution">
    <text evidence="1">The sequence shown here is derived from an EMBL/GenBank/DDBJ whole genome shotgun (WGS) entry which is preliminary data.</text>
</comment>
<reference evidence="2" key="1">
    <citation type="journal article" date="2019" name="Int. J. Syst. Evol. Microbiol.">
        <title>The Global Catalogue of Microorganisms (GCM) 10K type strain sequencing project: providing services to taxonomists for standard genome sequencing and annotation.</title>
        <authorList>
            <consortium name="The Broad Institute Genomics Platform"/>
            <consortium name="The Broad Institute Genome Sequencing Center for Infectious Disease"/>
            <person name="Wu L."/>
            <person name="Ma J."/>
        </authorList>
    </citation>
    <scope>NUCLEOTIDE SEQUENCE [LARGE SCALE GENOMIC DNA]</scope>
    <source>
        <strain evidence="2">CCM 8980</strain>
    </source>
</reference>
<name>A0ABW4CIA8_9LACO</name>
<proteinExistence type="predicted"/>
<evidence type="ECO:0008006" key="3">
    <source>
        <dbReference type="Google" id="ProtNLM"/>
    </source>
</evidence>
<organism evidence="1 2">
    <name type="scientific">Lacticaseibacillus mingshuiensis</name>
    <dbReference type="NCBI Taxonomy" id="2799574"/>
    <lineage>
        <taxon>Bacteria</taxon>
        <taxon>Bacillati</taxon>
        <taxon>Bacillota</taxon>
        <taxon>Bacilli</taxon>
        <taxon>Lactobacillales</taxon>
        <taxon>Lactobacillaceae</taxon>
        <taxon>Lacticaseibacillus</taxon>
    </lineage>
</organism>
<protein>
    <recommendedName>
        <fullName evidence="3">PepSY domain-containing protein</fullName>
    </recommendedName>
</protein>
<evidence type="ECO:0000313" key="1">
    <source>
        <dbReference type="EMBL" id="MFD1429844.1"/>
    </source>
</evidence>
<dbReference type="RefSeq" id="WP_203628064.1">
    <property type="nucleotide sequence ID" value="NZ_BOLQ01000017.1"/>
</dbReference>
<gene>
    <name evidence="1" type="ORF">ACFQ4P_06245</name>
</gene>
<evidence type="ECO:0000313" key="2">
    <source>
        <dbReference type="Proteomes" id="UP001597196"/>
    </source>
</evidence>
<accession>A0ABW4CIA8</accession>
<keyword evidence="2" id="KW-1185">Reference proteome</keyword>